<dbReference type="InterPro" id="IPR000682">
    <property type="entry name" value="PCMT"/>
</dbReference>
<evidence type="ECO:0000256" key="7">
    <source>
        <dbReference type="HAMAP-Rule" id="MF_00090"/>
    </source>
</evidence>
<comment type="function">
    <text evidence="7">Catalyzes the methyl esterification of L-isoaspartyl residues in peptides and proteins that result from spontaneous decomposition of normal L-aspartyl and L-asparaginyl residues. It plays a role in the repair and/or degradation of damaged proteins.</text>
</comment>
<dbReference type="Proteomes" id="UP000441102">
    <property type="component" value="Unassembled WGS sequence"/>
</dbReference>
<organism evidence="8 9">
    <name type="scientific">Brucella anthropi</name>
    <name type="common">Ochrobactrum anthropi</name>
    <dbReference type="NCBI Taxonomy" id="529"/>
    <lineage>
        <taxon>Bacteria</taxon>
        <taxon>Pseudomonadati</taxon>
        <taxon>Pseudomonadota</taxon>
        <taxon>Alphaproteobacteria</taxon>
        <taxon>Hyphomicrobiales</taxon>
        <taxon>Brucellaceae</taxon>
        <taxon>Brucella/Ochrobactrum group</taxon>
        <taxon>Brucella</taxon>
    </lineage>
</organism>
<dbReference type="GO" id="GO:0005737">
    <property type="term" value="C:cytoplasm"/>
    <property type="evidence" value="ECO:0007669"/>
    <property type="project" value="UniProtKB-SubCell"/>
</dbReference>
<keyword evidence="6 7" id="KW-0949">S-adenosyl-L-methionine</keyword>
<dbReference type="GO" id="GO:0030091">
    <property type="term" value="P:protein repair"/>
    <property type="evidence" value="ECO:0007669"/>
    <property type="project" value="UniProtKB-UniRule"/>
</dbReference>
<dbReference type="EMBL" id="WBWX01000005">
    <property type="protein sequence ID" value="KAB2796243.1"/>
    <property type="molecule type" value="Genomic_DNA"/>
</dbReference>
<dbReference type="GO" id="GO:0004719">
    <property type="term" value="F:protein-L-isoaspartate (D-aspartate) O-methyltransferase activity"/>
    <property type="evidence" value="ECO:0007669"/>
    <property type="project" value="UniProtKB-UniRule"/>
</dbReference>
<dbReference type="KEGG" id="oah:DR92_3963"/>
<proteinExistence type="inferred from homology"/>
<evidence type="ECO:0000256" key="2">
    <source>
        <dbReference type="ARBA" id="ARBA00005369"/>
    </source>
</evidence>
<name>A0A011UCA4_BRUAN</name>
<dbReference type="Pfam" id="PF01135">
    <property type="entry name" value="PCMT"/>
    <property type="match status" value="1"/>
</dbReference>
<protein>
    <recommendedName>
        <fullName evidence="7">Protein-L-isoaspartate O-methyltransferase</fullName>
        <ecNumber evidence="7">2.1.1.77</ecNumber>
    </recommendedName>
    <alternativeName>
        <fullName evidence="7">L-isoaspartyl protein carboxyl methyltransferase</fullName>
    </alternativeName>
    <alternativeName>
        <fullName evidence="7">Protein L-isoaspartyl methyltransferase</fullName>
    </alternativeName>
    <alternativeName>
        <fullName evidence="7">Protein-beta-aspartate methyltransferase</fullName>
        <shortName evidence="7">PIMT</shortName>
    </alternativeName>
</protein>
<dbReference type="EC" id="2.1.1.77" evidence="7"/>
<keyword evidence="3 7" id="KW-0963">Cytoplasm</keyword>
<comment type="similarity">
    <text evidence="2 7">Belongs to the methyltransferase superfamily. L-isoaspartyl/D-aspartyl protein methyltransferase family.</text>
</comment>
<dbReference type="PROSITE" id="PS01279">
    <property type="entry name" value="PCMT"/>
    <property type="match status" value="1"/>
</dbReference>
<dbReference type="Gene3D" id="3.40.50.150">
    <property type="entry name" value="Vaccinia Virus protein VP39"/>
    <property type="match status" value="1"/>
</dbReference>
<dbReference type="HAMAP" id="MF_00090">
    <property type="entry name" value="PIMT"/>
    <property type="match status" value="1"/>
</dbReference>
<evidence type="ECO:0000313" key="9">
    <source>
        <dbReference type="Proteomes" id="UP000441102"/>
    </source>
</evidence>
<comment type="subcellular location">
    <subcellularLocation>
        <location evidence="1 7">Cytoplasm</location>
    </subcellularLocation>
</comment>
<dbReference type="OMA" id="QDSPCPI"/>
<gene>
    <name evidence="7" type="primary">pcm</name>
    <name evidence="8" type="ORF">F9L06_15955</name>
</gene>
<dbReference type="NCBIfam" id="TIGR00080">
    <property type="entry name" value="pimt"/>
    <property type="match status" value="1"/>
</dbReference>
<evidence type="ECO:0000256" key="1">
    <source>
        <dbReference type="ARBA" id="ARBA00004496"/>
    </source>
</evidence>
<dbReference type="PANTHER" id="PTHR11579:SF0">
    <property type="entry name" value="PROTEIN-L-ISOASPARTATE(D-ASPARTATE) O-METHYLTRANSFERASE"/>
    <property type="match status" value="1"/>
</dbReference>
<evidence type="ECO:0000256" key="5">
    <source>
        <dbReference type="ARBA" id="ARBA00022679"/>
    </source>
</evidence>
<reference evidence="8 9" key="1">
    <citation type="submission" date="2019-09" db="EMBL/GenBank/DDBJ databases">
        <title>Taxonomic organization of the family Brucellaceae based on a phylogenomic approach.</title>
        <authorList>
            <person name="Leclercq S."/>
            <person name="Cloeckaert A."/>
            <person name="Zygmunt M.S."/>
        </authorList>
    </citation>
    <scope>NUCLEOTIDE SEQUENCE [LARGE SCALE GENOMIC DNA]</scope>
    <source>
        <strain evidence="8 9">CCUG 34461</strain>
    </source>
</reference>
<dbReference type="PANTHER" id="PTHR11579">
    <property type="entry name" value="PROTEIN-L-ISOASPARTATE O-METHYLTRANSFERASE"/>
    <property type="match status" value="1"/>
</dbReference>
<evidence type="ECO:0000256" key="3">
    <source>
        <dbReference type="ARBA" id="ARBA00022490"/>
    </source>
</evidence>
<comment type="caution">
    <text evidence="8">The sequence shown here is derived from an EMBL/GenBank/DDBJ whole genome shotgun (WGS) entry which is preliminary data.</text>
</comment>
<evidence type="ECO:0000256" key="4">
    <source>
        <dbReference type="ARBA" id="ARBA00022603"/>
    </source>
</evidence>
<dbReference type="RefSeq" id="WP_012093572.1">
    <property type="nucleotide sequence ID" value="NZ_CP008819.1"/>
</dbReference>
<accession>A0A011UCA4</accession>
<evidence type="ECO:0000256" key="6">
    <source>
        <dbReference type="ARBA" id="ARBA00022691"/>
    </source>
</evidence>
<dbReference type="FunFam" id="3.40.50.150:FF:000010">
    <property type="entry name" value="Protein-L-isoaspartate O-methyltransferase"/>
    <property type="match status" value="1"/>
</dbReference>
<dbReference type="SMR" id="A0A011UCA4"/>
<keyword evidence="4 7" id="KW-0489">Methyltransferase</keyword>
<dbReference type="AlphaFoldDB" id="A0A011UCA4"/>
<dbReference type="SUPFAM" id="SSF53335">
    <property type="entry name" value="S-adenosyl-L-methionine-dependent methyltransferases"/>
    <property type="match status" value="1"/>
</dbReference>
<evidence type="ECO:0000313" key="8">
    <source>
        <dbReference type="EMBL" id="KAB2796243.1"/>
    </source>
</evidence>
<dbReference type="CDD" id="cd02440">
    <property type="entry name" value="AdoMet_MTases"/>
    <property type="match status" value="1"/>
</dbReference>
<sequence length="217" mass="23632">MRNFEKARVQMVEQLVHRGIHDTRVLEAMGTLAREKFIDEGFIEFAYDDTPLPIKNGQTISQPYMTAFMIASAHLGGGEHVLEIGTGSGYAAAIIAQIAGQIFTVERYSTLAEAAQQRFEDLGCDNIHVRTGDGSNGWPEEAPFDAIIVAAGAPEIPSPLKEQLKPGGRLIIPVGSMAGTQRLLCITRKSTEEFDEEDLGGVMFVPLVGNKAWPDMN</sequence>
<dbReference type="InterPro" id="IPR029063">
    <property type="entry name" value="SAM-dependent_MTases_sf"/>
</dbReference>
<comment type="catalytic activity">
    <reaction evidence="7">
        <text>[protein]-L-isoaspartate + S-adenosyl-L-methionine = [protein]-L-isoaspartate alpha-methyl ester + S-adenosyl-L-homocysteine</text>
        <dbReference type="Rhea" id="RHEA:12705"/>
        <dbReference type="Rhea" id="RHEA-COMP:12143"/>
        <dbReference type="Rhea" id="RHEA-COMP:12144"/>
        <dbReference type="ChEBI" id="CHEBI:57856"/>
        <dbReference type="ChEBI" id="CHEBI:59789"/>
        <dbReference type="ChEBI" id="CHEBI:90596"/>
        <dbReference type="ChEBI" id="CHEBI:90598"/>
        <dbReference type="EC" id="2.1.1.77"/>
    </reaction>
</comment>
<dbReference type="NCBIfam" id="NF001453">
    <property type="entry name" value="PRK00312.1"/>
    <property type="match status" value="1"/>
</dbReference>
<feature type="active site" evidence="7">
    <location>
        <position position="61"/>
    </location>
</feature>
<dbReference type="GO" id="GO:0032259">
    <property type="term" value="P:methylation"/>
    <property type="evidence" value="ECO:0007669"/>
    <property type="project" value="UniProtKB-KW"/>
</dbReference>
<keyword evidence="5 7" id="KW-0808">Transferase</keyword>